<dbReference type="InterPro" id="IPR000792">
    <property type="entry name" value="Tscrpt_reg_LuxR_C"/>
</dbReference>
<dbReference type="SUPFAM" id="SSF46894">
    <property type="entry name" value="C-terminal effector domain of the bipartite response regulators"/>
    <property type="match status" value="1"/>
</dbReference>
<proteinExistence type="predicted"/>
<feature type="domain" description="PAS" evidence="5">
    <location>
        <begin position="28"/>
        <end position="77"/>
    </location>
</feature>
<evidence type="ECO:0000256" key="1">
    <source>
        <dbReference type="ARBA" id="ARBA00023015"/>
    </source>
</evidence>
<comment type="caution">
    <text evidence="6">The sequence shown here is derived from an EMBL/GenBank/DDBJ whole genome shotgun (WGS) entry which is preliminary data.</text>
</comment>
<dbReference type="SUPFAM" id="SSF55785">
    <property type="entry name" value="PYP-like sensor domain (PAS domain)"/>
    <property type="match status" value="1"/>
</dbReference>
<keyword evidence="7" id="KW-1185">Reference proteome</keyword>
<dbReference type="PANTHER" id="PTHR44688:SF16">
    <property type="entry name" value="DNA-BINDING TRANSCRIPTIONAL ACTIVATOR DEVR_DOSR"/>
    <property type="match status" value="1"/>
</dbReference>
<dbReference type="SMART" id="SM00421">
    <property type="entry name" value="HTH_LUXR"/>
    <property type="match status" value="1"/>
</dbReference>
<dbReference type="AlphaFoldDB" id="A0A4R4ZU97"/>
<feature type="domain" description="HTH luxR-type" evidence="4">
    <location>
        <begin position="117"/>
        <end position="182"/>
    </location>
</feature>
<dbReference type="OrthoDB" id="46486at2"/>
<gene>
    <name evidence="6" type="ORF">E1263_02965</name>
</gene>
<dbReference type="InterPro" id="IPR016032">
    <property type="entry name" value="Sig_transdc_resp-reg_C-effctor"/>
</dbReference>
<evidence type="ECO:0000256" key="2">
    <source>
        <dbReference type="ARBA" id="ARBA00023125"/>
    </source>
</evidence>
<dbReference type="InterPro" id="IPR036388">
    <property type="entry name" value="WH-like_DNA-bd_sf"/>
</dbReference>
<dbReference type="PANTHER" id="PTHR44688">
    <property type="entry name" value="DNA-BINDING TRANSCRIPTIONAL ACTIVATOR DEVR_DOSR"/>
    <property type="match status" value="1"/>
</dbReference>
<evidence type="ECO:0000313" key="6">
    <source>
        <dbReference type="EMBL" id="TDD62693.1"/>
    </source>
</evidence>
<keyword evidence="3" id="KW-0804">Transcription</keyword>
<dbReference type="GO" id="GO:0006355">
    <property type="term" value="P:regulation of DNA-templated transcription"/>
    <property type="evidence" value="ECO:0007669"/>
    <property type="project" value="InterPro"/>
</dbReference>
<organism evidence="6 7">
    <name type="scientific">Kribbella antibiotica</name>
    <dbReference type="NCBI Taxonomy" id="190195"/>
    <lineage>
        <taxon>Bacteria</taxon>
        <taxon>Bacillati</taxon>
        <taxon>Actinomycetota</taxon>
        <taxon>Actinomycetes</taxon>
        <taxon>Propionibacteriales</taxon>
        <taxon>Kribbellaceae</taxon>
        <taxon>Kribbella</taxon>
    </lineage>
</organism>
<dbReference type="Pfam" id="PF00196">
    <property type="entry name" value="GerE"/>
    <property type="match status" value="1"/>
</dbReference>
<dbReference type="Gene3D" id="1.10.10.10">
    <property type="entry name" value="Winged helix-like DNA-binding domain superfamily/Winged helix DNA-binding domain"/>
    <property type="match status" value="1"/>
</dbReference>
<sequence length="192" mass="21205">MDDATAWRNRFMMLMDRLPTPTGLCLGDGVLVDVNPAFAQLLGTTPMKLRARQINDLLQPNDAQEYDRVLGSLSNRRRRRGDLMVRWPTGAGTLTIQVLSDYGLTVLLLTLVRTPIESADVPDLTDRELAVLRLTAGGATSAQAAHQLGLTADGVNYHLNRLLDRFRVPNRVALIARAYTLGILDTTTWPPT</sequence>
<dbReference type="NCBIfam" id="TIGR00229">
    <property type="entry name" value="sensory_box"/>
    <property type="match status" value="1"/>
</dbReference>
<dbReference type="PROSITE" id="PS50043">
    <property type="entry name" value="HTH_LUXR_2"/>
    <property type="match status" value="1"/>
</dbReference>
<dbReference type="SMART" id="SM00091">
    <property type="entry name" value="PAS"/>
    <property type="match status" value="1"/>
</dbReference>
<dbReference type="CDD" id="cd00130">
    <property type="entry name" value="PAS"/>
    <property type="match status" value="1"/>
</dbReference>
<dbReference type="EMBL" id="SMKX01000005">
    <property type="protein sequence ID" value="TDD62693.1"/>
    <property type="molecule type" value="Genomic_DNA"/>
</dbReference>
<dbReference type="Proteomes" id="UP000295124">
    <property type="component" value="Unassembled WGS sequence"/>
</dbReference>
<dbReference type="Gene3D" id="3.30.450.20">
    <property type="entry name" value="PAS domain"/>
    <property type="match status" value="1"/>
</dbReference>
<dbReference type="CDD" id="cd06170">
    <property type="entry name" value="LuxR_C_like"/>
    <property type="match status" value="1"/>
</dbReference>
<dbReference type="InterPro" id="IPR035965">
    <property type="entry name" value="PAS-like_dom_sf"/>
</dbReference>
<evidence type="ECO:0000256" key="3">
    <source>
        <dbReference type="ARBA" id="ARBA00023163"/>
    </source>
</evidence>
<evidence type="ECO:0000259" key="5">
    <source>
        <dbReference type="PROSITE" id="PS50112"/>
    </source>
</evidence>
<reference evidence="6 7" key="1">
    <citation type="submission" date="2019-03" db="EMBL/GenBank/DDBJ databases">
        <title>Draft genome sequences of novel Actinobacteria.</title>
        <authorList>
            <person name="Sahin N."/>
            <person name="Ay H."/>
            <person name="Saygin H."/>
        </authorList>
    </citation>
    <scope>NUCLEOTIDE SEQUENCE [LARGE SCALE GENOMIC DNA]</scope>
    <source>
        <strain evidence="6 7">JCM 13523</strain>
    </source>
</reference>
<dbReference type="PROSITE" id="PS50112">
    <property type="entry name" value="PAS"/>
    <property type="match status" value="1"/>
</dbReference>
<dbReference type="InterPro" id="IPR000014">
    <property type="entry name" value="PAS"/>
</dbReference>
<evidence type="ECO:0000259" key="4">
    <source>
        <dbReference type="PROSITE" id="PS50043"/>
    </source>
</evidence>
<name>A0A4R4ZU97_9ACTN</name>
<keyword evidence="1" id="KW-0805">Transcription regulation</keyword>
<keyword evidence="2" id="KW-0238">DNA-binding</keyword>
<accession>A0A4R4ZU97</accession>
<dbReference type="GO" id="GO:0003677">
    <property type="term" value="F:DNA binding"/>
    <property type="evidence" value="ECO:0007669"/>
    <property type="project" value="UniProtKB-KW"/>
</dbReference>
<evidence type="ECO:0000313" key="7">
    <source>
        <dbReference type="Proteomes" id="UP000295124"/>
    </source>
</evidence>
<protein>
    <submittedName>
        <fullName evidence="6">Helix-turn-helix transcriptional regulator</fullName>
    </submittedName>
</protein>
<dbReference type="RefSeq" id="WP_132165052.1">
    <property type="nucleotide sequence ID" value="NZ_SMKX01000005.1"/>
</dbReference>